<feature type="domain" description="Secretion system C-terminal sorting" evidence="1">
    <location>
        <begin position="372"/>
        <end position="436"/>
    </location>
</feature>
<dbReference type="Pfam" id="PF09471">
    <property type="entry name" value="Peptidase_M64"/>
    <property type="match status" value="1"/>
</dbReference>
<keyword evidence="3" id="KW-1185">Reference proteome</keyword>
<proteinExistence type="predicted"/>
<dbReference type="EMBL" id="QWGR01000016">
    <property type="protein sequence ID" value="RIJ46160.1"/>
    <property type="molecule type" value="Genomic_DNA"/>
</dbReference>
<gene>
    <name evidence="2" type="ORF">D1614_19505</name>
</gene>
<organism evidence="2 3">
    <name type="scientific">Maribellus luteus</name>
    <dbReference type="NCBI Taxonomy" id="2305463"/>
    <lineage>
        <taxon>Bacteria</taxon>
        <taxon>Pseudomonadati</taxon>
        <taxon>Bacteroidota</taxon>
        <taxon>Bacteroidia</taxon>
        <taxon>Marinilabiliales</taxon>
        <taxon>Prolixibacteraceae</taxon>
        <taxon>Maribellus</taxon>
    </lineage>
</organism>
<dbReference type="InterPro" id="IPR024079">
    <property type="entry name" value="MetalloPept_cat_dom_sf"/>
</dbReference>
<name>A0A399SQY3_9BACT</name>
<dbReference type="Gene3D" id="3.40.390.10">
    <property type="entry name" value="Collagenase (Catalytic Domain)"/>
    <property type="match status" value="1"/>
</dbReference>
<reference evidence="2 3" key="1">
    <citation type="submission" date="2018-08" db="EMBL/GenBank/DDBJ databases">
        <title>Pallidiluteibacterium maritimus gen. nov., sp. nov., isolated from coastal sediment.</title>
        <authorList>
            <person name="Zhou L.Y."/>
        </authorList>
    </citation>
    <scope>NUCLEOTIDE SEQUENCE [LARGE SCALE GENOMIC DNA]</scope>
    <source>
        <strain evidence="2 3">XSD2</strain>
    </source>
</reference>
<dbReference type="OrthoDB" id="127762at2"/>
<dbReference type="Pfam" id="PF18962">
    <property type="entry name" value="Por_Secre_tail"/>
    <property type="match status" value="1"/>
</dbReference>
<dbReference type="InterPro" id="IPR026444">
    <property type="entry name" value="Secre_tail"/>
</dbReference>
<dbReference type="RefSeq" id="WP_119439666.1">
    <property type="nucleotide sequence ID" value="NZ_QWGR01000016.1"/>
</dbReference>
<evidence type="ECO:0000259" key="1">
    <source>
        <dbReference type="Pfam" id="PF18962"/>
    </source>
</evidence>
<evidence type="ECO:0000313" key="3">
    <source>
        <dbReference type="Proteomes" id="UP000265926"/>
    </source>
</evidence>
<dbReference type="Proteomes" id="UP000265926">
    <property type="component" value="Unassembled WGS sequence"/>
</dbReference>
<dbReference type="GO" id="GO:0008237">
    <property type="term" value="F:metallopeptidase activity"/>
    <property type="evidence" value="ECO:0007669"/>
    <property type="project" value="InterPro"/>
</dbReference>
<dbReference type="InterPro" id="IPR019026">
    <property type="entry name" value="Peptidase_M64_IgA"/>
</dbReference>
<dbReference type="NCBIfam" id="TIGR04183">
    <property type="entry name" value="Por_Secre_tail"/>
    <property type="match status" value="1"/>
</dbReference>
<sequence>MKNLVFTILISLMFRIGFSQVFDVDTIQYNGSADTLINIVILGDGYTQNQLGQFVKDASDGLEALFNEDPYSNYRNYFNVFLIKVPSNESGAADDPDNLIDNYYGSTYNAYGIERLLVPIREFRVTNVLANNFPSYDQVLMIVNDARYGGSGGWISTSSIHSDAFELIRHELGHSFAGLVDEYWAGNNYAREGINMTQETNVDFLRWKNWYGDLGVGLYPHSESPTWYRPHQNCKMRYLGPAFCAVCKEGIIEKIHSLVSPLVSYVPASTNLNPSDYPISFKLNLIEPEPNTLQIKWTLNNSPFDLNTDSVKIESFELVSGSNNLSATIEDTTGLLRVDGHNQIHMFIVSWNVEKLETGIETLSSQKMNISIFPNPFQDYLVIKNEEELKENLKVEIVDMMGNILMSHISRKEEYCTINMSSLNRGFYMINLYVGEVLIATRKMVKN</sequence>
<dbReference type="AlphaFoldDB" id="A0A399SQY3"/>
<comment type="caution">
    <text evidence="2">The sequence shown here is derived from an EMBL/GenBank/DDBJ whole genome shotgun (WGS) entry which is preliminary data.</text>
</comment>
<evidence type="ECO:0000313" key="2">
    <source>
        <dbReference type="EMBL" id="RIJ46160.1"/>
    </source>
</evidence>
<accession>A0A399SQY3</accession>
<protein>
    <submittedName>
        <fullName evidence="2">T9SS C-terminal target domain-containing protein</fullName>
    </submittedName>
</protein>